<evidence type="ECO:0000313" key="2">
    <source>
        <dbReference type="Proteomes" id="UP000789525"/>
    </source>
</evidence>
<feature type="non-terminal residue" evidence="1">
    <location>
        <position position="46"/>
    </location>
</feature>
<accession>A0ACA9N1N7</accession>
<evidence type="ECO:0000313" key="1">
    <source>
        <dbReference type="EMBL" id="CAG8625855.1"/>
    </source>
</evidence>
<comment type="caution">
    <text evidence="1">The sequence shown here is derived from an EMBL/GenBank/DDBJ whole genome shotgun (WGS) entry which is preliminary data.</text>
</comment>
<protein>
    <submittedName>
        <fullName evidence="1">14769_t:CDS:1</fullName>
    </submittedName>
</protein>
<proteinExistence type="predicted"/>
<gene>
    <name evidence="1" type="ORF">ACOLOM_LOCUS7487</name>
</gene>
<dbReference type="Proteomes" id="UP000789525">
    <property type="component" value="Unassembled WGS sequence"/>
</dbReference>
<sequence>MELVTGFSSNLRDLIIIRAIFGIVMGGEWGLGAALALESIPPEARG</sequence>
<keyword evidence="2" id="KW-1185">Reference proteome</keyword>
<dbReference type="EMBL" id="CAJVPT010017363">
    <property type="protein sequence ID" value="CAG8625855.1"/>
    <property type="molecule type" value="Genomic_DNA"/>
</dbReference>
<organism evidence="1 2">
    <name type="scientific">Acaulospora colombiana</name>
    <dbReference type="NCBI Taxonomy" id="27376"/>
    <lineage>
        <taxon>Eukaryota</taxon>
        <taxon>Fungi</taxon>
        <taxon>Fungi incertae sedis</taxon>
        <taxon>Mucoromycota</taxon>
        <taxon>Glomeromycotina</taxon>
        <taxon>Glomeromycetes</taxon>
        <taxon>Diversisporales</taxon>
        <taxon>Acaulosporaceae</taxon>
        <taxon>Acaulospora</taxon>
    </lineage>
</organism>
<reference evidence="1" key="1">
    <citation type="submission" date="2021-06" db="EMBL/GenBank/DDBJ databases">
        <authorList>
            <person name="Kallberg Y."/>
            <person name="Tangrot J."/>
            <person name="Rosling A."/>
        </authorList>
    </citation>
    <scope>NUCLEOTIDE SEQUENCE</scope>
    <source>
        <strain evidence="1">CL356</strain>
    </source>
</reference>
<name>A0ACA9N1N7_9GLOM</name>